<proteinExistence type="predicted"/>
<name>A0A517QJR7_9PLAN</name>
<protein>
    <submittedName>
        <fullName evidence="1">Uncharacterized protein</fullName>
    </submittedName>
</protein>
<dbReference type="AlphaFoldDB" id="A0A517QJR7"/>
<dbReference type="OrthoDB" id="268932at2"/>
<dbReference type="EMBL" id="CP036267">
    <property type="protein sequence ID" value="QDT31881.1"/>
    <property type="molecule type" value="Genomic_DNA"/>
</dbReference>
<organism evidence="1 2">
    <name type="scientific">Thalassoglobus polymorphus</name>
    <dbReference type="NCBI Taxonomy" id="2527994"/>
    <lineage>
        <taxon>Bacteria</taxon>
        <taxon>Pseudomonadati</taxon>
        <taxon>Planctomycetota</taxon>
        <taxon>Planctomycetia</taxon>
        <taxon>Planctomycetales</taxon>
        <taxon>Planctomycetaceae</taxon>
        <taxon>Thalassoglobus</taxon>
    </lineage>
</organism>
<accession>A0A517QJR7</accession>
<sequence>MSQPADQKKFHLGFLWVVQTDLGYVGGLLVTNQLGRPLEFQCTTPIRPNKTQEILYGPTLEPFVYSELIGKTLFERLKVQPELVIICQDELIELRMAIPVPVGCLVAKSDPQQDLPDQTRIQLGMQQLRFHRDYAGDQDLLEQKCARISSDADLAEPLERVKDALLETVKSNAVA</sequence>
<evidence type="ECO:0000313" key="2">
    <source>
        <dbReference type="Proteomes" id="UP000315724"/>
    </source>
</evidence>
<dbReference type="RefSeq" id="WP_145196791.1">
    <property type="nucleotide sequence ID" value="NZ_CP036267.1"/>
</dbReference>
<evidence type="ECO:0000313" key="1">
    <source>
        <dbReference type="EMBL" id="QDT31881.1"/>
    </source>
</evidence>
<reference evidence="1 2" key="1">
    <citation type="submission" date="2019-02" db="EMBL/GenBank/DDBJ databases">
        <title>Deep-cultivation of Planctomycetes and their phenomic and genomic characterization uncovers novel biology.</title>
        <authorList>
            <person name="Wiegand S."/>
            <person name="Jogler M."/>
            <person name="Boedeker C."/>
            <person name="Pinto D."/>
            <person name="Vollmers J."/>
            <person name="Rivas-Marin E."/>
            <person name="Kohn T."/>
            <person name="Peeters S.H."/>
            <person name="Heuer A."/>
            <person name="Rast P."/>
            <person name="Oberbeckmann S."/>
            <person name="Bunk B."/>
            <person name="Jeske O."/>
            <person name="Meyerdierks A."/>
            <person name="Storesund J.E."/>
            <person name="Kallscheuer N."/>
            <person name="Luecker S."/>
            <person name="Lage O.M."/>
            <person name="Pohl T."/>
            <person name="Merkel B.J."/>
            <person name="Hornburger P."/>
            <person name="Mueller R.-W."/>
            <person name="Bruemmer F."/>
            <person name="Labrenz M."/>
            <person name="Spormann A.M."/>
            <person name="Op den Camp H."/>
            <person name="Overmann J."/>
            <person name="Amann R."/>
            <person name="Jetten M.S.M."/>
            <person name="Mascher T."/>
            <person name="Medema M.H."/>
            <person name="Devos D.P."/>
            <person name="Kaster A.-K."/>
            <person name="Ovreas L."/>
            <person name="Rohde M."/>
            <person name="Galperin M.Y."/>
            <person name="Jogler C."/>
        </authorList>
    </citation>
    <scope>NUCLEOTIDE SEQUENCE [LARGE SCALE GENOMIC DNA]</scope>
    <source>
        <strain evidence="1 2">Mal48</strain>
    </source>
</reference>
<dbReference type="KEGG" id="tpol:Mal48_11170"/>
<dbReference type="Proteomes" id="UP000315724">
    <property type="component" value="Chromosome"/>
</dbReference>
<gene>
    <name evidence="1" type="ORF">Mal48_11170</name>
</gene>
<keyword evidence="2" id="KW-1185">Reference proteome</keyword>